<dbReference type="NCBIfam" id="TIGR02432">
    <property type="entry name" value="lysidine_TilS_N"/>
    <property type="match status" value="1"/>
</dbReference>
<keyword evidence="5 8" id="KW-0547">Nucleotide-binding</keyword>
<evidence type="ECO:0000256" key="1">
    <source>
        <dbReference type="ARBA" id="ARBA00004496"/>
    </source>
</evidence>
<dbReference type="Gene3D" id="3.40.50.620">
    <property type="entry name" value="HUPs"/>
    <property type="match status" value="1"/>
</dbReference>
<comment type="function">
    <text evidence="8">Ligates lysine onto the cytidine present at position 34 of the AUA codon-specific tRNA(Ile) that contains the anticodon CAU, in an ATP-dependent manner. Cytidine is converted to lysidine, thus changing the amino acid specificity of the tRNA from methionine to isoleucine.</text>
</comment>
<dbReference type="InterPro" id="IPR011063">
    <property type="entry name" value="TilS/TtcA_N"/>
</dbReference>
<evidence type="ECO:0000256" key="7">
    <source>
        <dbReference type="ARBA" id="ARBA00048539"/>
    </source>
</evidence>
<dbReference type="GO" id="GO:0005524">
    <property type="term" value="F:ATP binding"/>
    <property type="evidence" value="ECO:0007669"/>
    <property type="project" value="UniProtKB-UniRule"/>
</dbReference>
<sequence>MYAITPQAIQNILAEKCQVAETDKLLVAVSGGADSMALLHLLQKAGCQLAAAHCNFQLRGDASDSDEHLVTDYCNANAIQLYKTTFDTQRFAADNKLSIEMAARELRYNWFQEIINDEGYNTIVTGHHGNDSIETFFLNLVRGTGVKGLTGISFRNNNIARPLLPFTREQIERYCEKNNLDWCHDASNDDCRFIRNKLRHEVIPVLESINPAFFDTMQMNMAHLQDTELMLEGEVERFRTNEVVDEEGTVIIPISKLKLYPYYASLLFELLRPYGFNSSVVKEVLEHLEGLSGKQFFSDSYRLIKDRHNLLVLPIEEIGVQHFWIEEGLNVGEQTLTIRVYEKPADFSFSRKPELIHLDADLVDLPLLVRKWKQGDAFMPLGMKNFKKLSDFFIDEKYSLKDKEDAWLILSGENIVWVLGKRIDERYKVMKRTKRILEIQLQ</sequence>
<comment type="catalytic activity">
    <reaction evidence="7 8">
        <text>cytidine(34) in tRNA(Ile2) + L-lysine + ATP = lysidine(34) in tRNA(Ile2) + AMP + diphosphate + H(+)</text>
        <dbReference type="Rhea" id="RHEA:43744"/>
        <dbReference type="Rhea" id="RHEA-COMP:10625"/>
        <dbReference type="Rhea" id="RHEA-COMP:10670"/>
        <dbReference type="ChEBI" id="CHEBI:15378"/>
        <dbReference type="ChEBI" id="CHEBI:30616"/>
        <dbReference type="ChEBI" id="CHEBI:32551"/>
        <dbReference type="ChEBI" id="CHEBI:33019"/>
        <dbReference type="ChEBI" id="CHEBI:82748"/>
        <dbReference type="ChEBI" id="CHEBI:83665"/>
        <dbReference type="ChEBI" id="CHEBI:456215"/>
        <dbReference type="EC" id="6.3.4.19"/>
    </reaction>
</comment>
<dbReference type="InterPro" id="IPR012795">
    <property type="entry name" value="tRNA_Ile_lys_synt_N"/>
</dbReference>
<dbReference type="InterPro" id="IPR012796">
    <property type="entry name" value="Lysidine-tRNA-synth_C"/>
</dbReference>
<dbReference type="SMART" id="SM00977">
    <property type="entry name" value="TilS_C"/>
    <property type="match status" value="1"/>
</dbReference>
<keyword evidence="3 8" id="KW-0436">Ligase</keyword>
<dbReference type="InterPro" id="IPR012094">
    <property type="entry name" value="tRNA_Ile_lys_synt"/>
</dbReference>
<comment type="subcellular location">
    <subcellularLocation>
        <location evidence="1 8">Cytoplasm</location>
    </subcellularLocation>
</comment>
<dbReference type="PANTHER" id="PTHR43033">
    <property type="entry name" value="TRNA(ILE)-LYSIDINE SYNTHASE-RELATED"/>
    <property type="match status" value="1"/>
</dbReference>
<dbReference type="GO" id="GO:0032267">
    <property type="term" value="F:tRNA(Ile)-lysidine synthase activity"/>
    <property type="evidence" value="ECO:0007669"/>
    <property type="project" value="UniProtKB-EC"/>
</dbReference>
<dbReference type="HAMAP" id="MF_01161">
    <property type="entry name" value="tRNA_Ile_lys_synt"/>
    <property type="match status" value="1"/>
</dbReference>
<evidence type="ECO:0000256" key="5">
    <source>
        <dbReference type="ARBA" id="ARBA00022741"/>
    </source>
</evidence>
<comment type="caution">
    <text evidence="10">The sequence shown here is derived from an EMBL/GenBank/DDBJ whole genome shotgun (WGS) entry which is preliminary data.</text>
</comment>
<comment type="domain">
    <text evidence="8">The N-terminal region contains the highly conserved SGGXDS motif, predicted to be a P-loop motif involved in ATP binding.</text>
</comment>
<evidence type="ECO:0000313" key="10">
    <source>
        <dbReference type="EMBL" id="MBR8536259.1"/>
    </source>
</evidence>
<comment type="similarity">
    <text evidence="8">Belongs to the tRNA(Ile)-lysidine synthase family.</text>
</comment>
<keyword evidence="6 8" id="KW-0067">ATP-binding</keyword>
<dbReference type="PANTHER" id="PTHR43033:SF1">
    <property type="entry name" value="TRNA(ILE)-LYSIDINE SYNTHASE-RELATED"/>
    <property type="match status" value="1"/>
</dbReference>
<dbReference type="EMBL" id="JAGTAR010000017">
    <property type="protein sequence ID" value="MBR8536259.1"/>
    <property type="molecule type" value="Genomic_DNA"/>
</dbReference>
<proteinExistence type="inferred from homology"/>
<evidence type="ECO:0000256" key="4">
    <source>
        <dbReference type="ARBA" id="ARBA00022694"/>
    </source>
</evidence>
<dbReference type="SUPFAM" id="SSF56037">
    <property type="entry name" value="PheT/TilS domain"/>
    <property type="match status" value="1"/>
</dbReference>
<evidence type="ECO:0000256" key="2">
    <source>
        <dbReference type="ARBA" id="ARBA00022490"/>
    </source>
</evidence>
<reference evidence="10" key="1">
    <citation type="journal article" date="2018" name="Int. J. Syst. Evol. Microbiol.">
        <title>Carboxylicivirga sediminis sp. nov., isolated from coastal sediment.</title>
        <authorList>
            <person name="Wang F.Q."/>
            <person name="Ren L.H."/>
            <person name="Zou R.J."/>
            <person name="Sun Y.Z."/>
            <person name="Liu X.J."/>
            <person name="Jiang F."/>
            <person name="Liu L.J."/>
        </authorList>
    </citation>
    <scope>NUCLEOTIDE SEQUENCE</scope>
    <source>
        <strain evidence="10">JR1</strain>
    </source>
</reference>
<keyword evidence="4 8" id="KW-0819">tRNA processing</keyword>
<evidence type="ECO:0000256" key="3">
    <source>
        <dbReference type="ARBA" id="ARBA00022598"/>
    </source>
</evidence>
<dbReference type="AlphaFoldDB" id="A0A941F4H0"/>
<dbReference type="CDD" id="cd01992">
    <property type="entry name" value="TilS_N"/>
    <property type="match status" value="1"/>
</dbReference>
<keyword evidence="2 8" id="KW-0963">Cytoplasm</keyword>
<evidence type="ECO:0000256" key="6">
    <source>
        <dbReference type="ARBA" id="ARBA00022840"/>
    </source>
</evidence>
<dbReference type="Proteomes" id="UP000679220">
    <property type="component" value="Unassembled WGS sequence"/>
</dbReference>
<dbReference type="RefSeq" id="WP_212191203.1">
    <property type="nucleotide sequence ID" value="NZ_JAGTAR010000017.1"/>
</dbReference>
<protein>
    <recommendedName>
        <fullName evidence="8">tRNA(Ile)-lysidine synthase</fullName>
        <ecNumber evidence="8">6.3.4.19</ecNumber>
    </recommendedName>
    <alternativeName>
        <fullName evidence="8">tRNA(Ile)-2-lysyl-cytidine synthase</fullName>
    </alternativeName>
    <alternativeName>
        <fullName evidence="8">tRNA(Ile)-lysidine synthetase</fullName>
    </alternativeName>
</protein>
<evidence type="ECO:0000313" key="11">
    <source>
        <dbReference type="Proteomes" id="UP000679220"/>
    </source>
</evidence>
<dbReference type="InterPro" id="IPR014729">
    <property type="entry name" value="Rossmann-like_a/b/a_fold"/>
</dbReference>
<dbReference type="EC" id="6.3.4.19" evidence="8"/>
<keyword evidence="11" id="KW-1185">Reference proteome</keyword>
<feature type="domain" description="Lysidine-tRNA(Ile) synthetase C-terminal" evidence="9">
    <location>
        <begin position="367"/>
        <end position="439"/>
    </location>
</feature>
<reference evidence="10" key="2">
    <citation type="submission" date="2021-04" db="EMBL/GenBank/DDBJ databases">
        <authorList>
            <person name="Zhang T."/>
            <person name="Zhang Y."/>
            <person name="Lu D."/>
            <person name="Zuo D."/>
            <person name="Du Z."/>
        </authorList>
    </citation>
    <scope>NUCLEOTIDE SEQUENCE</scope>
    <source>
        <strain evidence="10">JR1</strain>
    </source>
</reference>
<evidence type="ECO:0000256" key="8">
    <source>
        <dbReference type="HAMAP-Rule" id="MF_01161"/>
    </source>
</evidence>
<dbReference type="NCBIfam" id="TIGR02433">
    <property type="entry name" value="lysidine_TilS_C"/>
    <property type="match status" value="1"/>
</dbReference>
<dbReference type="Pfam" id="PF01171">
    <property type="entry name" value="ATP_bind_3"/>
    <property type="match status" value="1"/>
</dbReference>
<gene>
    <name evidence="8 10" type="primary">tilS</name>
    <name evidence="10" type="ORF">KDU71_11875</name>
</gene>
<dbReference type="GO" id="GO:0006400">
    <property type="term" value="P:tRNA modification"/>
    <property type="evidence" value="ECO:0007669"/>
    <property type="project" value="UniProtKB-UniRule"/>
</dbReference>
<name>A0A941F4H0_9BACT</name>
<evidence type="ECO:0000259" key="9">
    <source>
        <dbReference type="SMART" id="SM00977"/>
    </source>
</evidence>
<organism evidence="10 11">
    <name type="scientific">Carboxylicivirga sediminis</name>
    <dbReference type="NCBI Taxonomy" id="2006564"/>
    <lineage>
        <taxon>Bacteria</taxon>
        <taxon>Pseudomonadati</taxon>
        <taxon>Bacteroidota</taxon>
        <taxon>Bacteroidia</taxon>
        <taxon>Marinilabiliales</taxon>
        <taxon>Marinilabiliaceae</taxon>
        <taxon>Carboxylicivirga</taxon>
    </lineage>
</organism>
<dbReference type="SUPFAM" id="SSF52402">
    <property type="entry name" value="Adenine nucleotide alpha hydrolases-like"/>
    <property type="match status" value="1"/>
</dbReference>
<feature type="binding site" evidence="8">
    <location>
        <begin position="30"/>
        <end position="35"/>
    </location>
    <ligand>
        <name>ATP</name>
        <dbReference type="ChEBI" id="CHEBI:30616"/>
    </ligand>
</feature>
<accession>A0A941F4H0</accession>
<dbReference type="GO" id="GO:0005737">
    <property type="term" value="C:cytoplasm"/>
    <property type="evidence" value="ECO:0007669"/>
    <property type="project" value="UniProtKB-SubCell"/>
</dbReference>